<name>A0ABQ1LMD7_9PROT</name>
<evidence type="ECO:0000313" key="2">
    <source>
        <dbReference type="Proteomes" id="UP000637769"/>
    </source>
</evidence>
<dbReference type="EMBL" id="BMCH01000002">
    <property type="protein sequence ID" value="GGC26739.1"/>
    <property type="molecule type" value="Genomic_DNA"/>
</dbReference>
<protein>
    <submittedName>
        <fullName evidence="1">Uncharacterized protein</fullName>
    </submittedName>
</protein>
<keyword evidence="2" id="KW-1185">Reference proteome</keyword>
<gene>
    <name evidence="1" type="ORF">GCM10007207_10230</name>
</gene>
<reference evidence="2" key="1">
    <citation type="journal article" date="2019" name="Int. J. Syst. Evol. Microbiol.">
        <title>The Global Catalogue of Microorganisms (GCM) 10K type strain sequencing project: providing services to taxonomists for standard genome sequencing and annotation.</title>
        <authorList>
            <consortium name="The Broad Institute Genomics Platform"/>
            <consortium name="The Broad Institute Genome Sequencing Center for Infectious Disease"/>
            <person name="Wu L."/>
            <person name="Ma J."/>
        </authorList>
    </citation>
    <scope>NUCLEOTIDE SEQUENCE [LARGE SCALE GENOMIC DNA]</scope>
    <source>
        <strain evidence="2">CCM 7132</strain>
    </source>
</reference>
<sequence length="176" mass="19777">MSGTRLTSEKTNEYPGQKSTLKAAALHPVFHLDFNTCVPDIIWFNAGLFMTRYRELFKLTPQGLALKGTGRPFNPAHDDHGENRRCRDISTTADICLDRETDHEIVSIRPHDPTMRRIPLIISGARRIKSFEFLPSPDAPSGLVSLMIDRHTGYDFLMFDVSHFPKQPGSGPESAP</sequence>
<organism evidence="1 2">
    <name type="scientific">Asaia siamensis</name>
    <dbReference type="NCBI Taxonomy" id="110479"/>
    <lineage>
        <taxon>Bacteria</taxon>
        <taxon>Pseudomonadati</taxon>
        <taxon>Pseudomonadota</taxon>
        <taxon>Alphaproteobacteria</taxon>
        <taxon>Acetobacterales</taxon>
        <taxon>Acetobacteraceae</taxon>
        <taxon>Asaia</taxon>
    </lineage>
</organism>
<evidence type="ECO:0000313" key="1">
    <source>
        <dbReference type="EMBL" id="GGC26739.1"/>
    </source>
</evidence>
<accession>A0ABQ1LMD7</accession>
<comment type="caution">
    <text evidence="1">The sequence shown here is derived from an EMBL/GenBank/DDBJ whole genome shotgun (WGS) entry which is preliminary data.</text>
</comment>
<dbReference type="Proteomes" id="UP000637769">
    <property type="component" value="Unassembled WGS sequence"/>
</dbReference>
<proteinExistence type="predicted"/>